<feature type="domain" description="Transporter-associated" evidence="2">
    <location>
        <begin position="1"/>
        <end position="50"/>
    </location>
</feature>
<dbReference type="EMBL" id="AP027728">
    <property type="protein sequence ID" value="BDZ38712.1"/>
    <property type="molecule type" value="Genomic_DNA"/>
</dbReference>
<reference evidence="4" key="1">
    <citation type="journal article" date="2019" name="Int. J. Syst. Evol. Microbiol.">
        <title>The Global Catalogue of Microorganisms (GCM) 10K type strain sequencing project: providing services to taxonomists for standard genome sequencing and annotation.</title>
        <authorList>
            <consortium name="The Broad Institute Genomics Platform"/>
            <consortium name="The Broad Institute Genome Sequencing Center for Infectious Disease"/>
            <person name="Wu L."/>
            <person name="Ma J."/>
        </authorList>
    </citation>
    <scope>NUCLEOTIDE SEQUENCE [LARGE SCALE GENOMIC DNA]</scope>
    <source>
        <strain evidence="4">NBRC 106310</strain>
    </source>
</reference>
<name>A0ABM8FT74_9MICO</name>
<gene>
    <name evidence="3" type="ORF">GCM10025863_13260</name>
</gene>
<dbReference type="SUPFAM" id="SSF56176">
    <property type="entry name" value="FAD-binding/transporter-associated domain-like"/>
    <property type="match status" value="1"/>
</dbReference>
<evidence type="ECO:0000256" key="1">
    <source>
        <dbReference type="SAM" id="MobiDB-lite"/>
    </source>
</evidence>
<dbReference type="Gene3D" id="3.30.465.10">
    <property type="match status" value="1"/>
</dbReference>
<dbReference type="Pfam" id="PF03471">
    <property type="entry name" value="CorC_HlyC"/>
    <property type="match status" value="1"/>
</dbReference>
<feature type="compositionally biased region" description="Basic and acidic residues" evidence="1">
    <location>
        <begin position="43"/>
        <end position="52"/>
    </location>
</feature>
<feature type="compositionally biased region" description="Acidic residues" evidence="1">
    <location>
        <begin position="54"/>
        <end position="66"/>
    </location>
</feature>
<dbReference type="InterPro" id="IPR036318">
    <property type="entry name" value="FAD-bd_PCMH-like_sf"/>
</dbReference>
<feature type="region of interest" description="Disordered" evidence="1">
    <location>
        <begin position="43"/>
        <end position="66"/>
    </location>
</feature>
<dbReference type="Proteomes" id="UP001321543">
    <property type="component" value="Chromosome"/>
</dbReference>
<proteinExistence type="predicted"/>
<accession>A0ABM8FT74</accession>
<dbReference type="InterPro" id="IPR005170">
    <property type="entry name" value="Transptr-assoc_dom"/>
</dbReference>
<keyword evidence="4" id="KW-1185">Reference proteome</keyword>
<organism evidence="3 4">
    <name type="scientific">Microbacterium suwonense</name>
    <dbReference type="NCBI Taxonomy" id="683047"/>
    <lineage>
        <taxon>Bacteria</taxon>
        <taxon>Bacillati</taxon>
        <taxon>Actinomycetota</taxon>
        <taxon>Actinomycetes</taxon>
        <taxon>Micrococcales</taxon>
        <taxon>Microbacteriaceae</taxon>
        <taxon>Microbacterium</taxon>
    </lineage>
</organism>
<protein>
    <recommendedName>
        <fullName evidence="2">Transporter-associated domain-containing protein</fullName>
    </recommendedName>
</protein>
<sequence length="66" mass="7253">MPEGEVYDTVGGYVMSLLERVPALGDEVPVATGKLTVIRMDGRRVDRLRYDPDPSGESDEQTEAGR</sequence>
<evidence type="ECO:0000313" key="3">
    <source>
        <dbReference type="EMBL" id="BDZ38712.1"/>
    </source>
</evidence>
<dbReference type="InterPro" id="IPR016169">
    <property type="entry name" value="FAD-bd_PCMH_sub2"/>
</dbReference>
<evidence type="ECO:0000313" key="4">
    <source>
        <dbReference type="Proteomes" id="UP001321543"/>
    </source>
</evidence>
<evidence type="ECO:0000259" key="2">
    <source>
        <dbReference type="Pfam" id="PF03471"/>
    </source>
</evidence>